<evidence type="ECO:0000256" key="8">
    <source>
        <dbReference type="ARBA" id="ARBA00022786"/>
    </source>
</evidence>
<evidence type="ECO:0000259" key="14">
    <source>
        <dbReference type="PROSITE" id="PS50249"/>
    </source>
</evidence>
<keyword evidence="16" id="KW-1185">Reference proteome</keyword>
<keyword evidence="11" id="KW-0482">Metalloprotease</keyword>
<proteinExistence type="inferred from homology"/>
<comment type="cofactor">
    <cofactor evidence="1">
        <name>Zn(2+)</name>
        <dbReference type="ChEBI" id="CHEBI:29105"/>
    </cofactor>
</comment>
<evidence type="ECO:0000256" key="10">
    <source>
        <dbReference type="ARBA" id="ARBA00022833"/>
    </source>
</evidence>
<reference evidence="15" key="2">
    <citation type="submission" date="2015-06" db="UniProtKB">
        <authorList>
            <consortium name="EnsemblPlants"/>
        </authorList>
    </citation>
    <scope>IDENTIFICATION</scope>
</reference>
<dbReference type="InterPro" id="IPR037518">
    <property type="entry name" value="MPN"/>
</dbReference>
<evidence type="ECO:0000256" key="1">
    <source>
        <dbReference type="ARBA" id="ARBA00001947"/>
    </source>
</evidence>
<dbReference type="STRING" id="4529.A0A0E0MVT8"/>
<keyword evidence="5" id="KW-0963">Cytoplasm</keyword>
<dbReference type="SMART" id="SM00232">
    <property type="entry name" value="JAB_MPN"/>
    <property type="match status" value="1"/>
</dbReference>
<dbReference type="EnsemblPlants" id="ORUFI01G15720.1">
    <property type="protein sequence ID" value="ORUFI01G15720.1"/>
    <property type="gene ID" value="ORUFI01G15720"/>
</dbReference>
<dbReference type="GO" id="GO:0140492">
    <property type="term" value="F:metal-dependent deubiquitinase activity"/>
    <property type="evidence" value="ECO:0007669"/>
    <property type="project" value="InterPro"/>
</dbReference>
<dbReference type="GO" id="GO:0070536">
    <property type="term" value="P:protein K63-linked deubiquitination"/>
    <property type="evidence" value="ECO:0007669"/>
    <property type="project" value="InterPro"/>
</dbReference>
<keyword evidence="10" id="KW-0862">Zinc</keyword>
<dbReference type="eggNOG" id="KOG2880">
    <property type="taxonomic scope" value="Eukaryota"/>
</dbReference>
<evidence type="ECO:0000256" key="5">
    <source>
        <dbReference type="ARBA" id="ARBA00022490"/>
    </source>
</evidence>
<dbReference type="InterPro" id="IPR015063">
    <property type="entry name" value="USP8_dimer"/>
</dbReference>
<dbReference type="Gramene" id="ORUFI01G15720.1">
    <property type="protein sequence ID" value="ORUFI01G15720.1"/>
    <property type="gene ID" value="ORUFI01G15720"/>
</dbReference>
<organism evidence="15 16">
    <name type="scientific">Oryza rufipogon</name>
    <name type="common">Brownbeard rice</name>
    <name type="synonym">Asian wild rice</name>
    <dbReference type="NCBI Taxonomy" id="4529"/>
    <lineage>
        <taxon>Eukaryota</taxon>
        <taxon>Viridiplantae</taxon>
        <taxon>Streptophyta</taxon>
        <taxon>Embryophyta</taxon>
        <taxon>Tracheophyta</taxon>
        <taxon>Spermatophyta</taxon>
        <taxon>Magnoliopsida</taxon>
        <taxon>Liliopsida</taxon>
        <taxon>Poales</taxon>
        <taxon>Poaceae</taxon>
        <taxon>BOP clade</taxon>
        <taxon>Oryzoideae</taxon>
        <taxon>Oryzeae</taxon>
        <taxon>Oryzinae</taxon>
        <taxon>Oryza</taxon>
    </lineage>
</organism>
<protein>
    <recommendedName>
        <fullName evidence="14">MPN domain-containing protein</fullName>
    </recommendedName>
</protein>
<feature type="region of interest" description="Disordered" evidence="13">
    <location>
        <begin position="346"/>
        <end position="365"/>
    </location>
</feature>
<dbReference type="CDD" id="cd08066">
    <property type="entry name" value="MPN_AMSH_like"/>
    <property type="match status" value="1"/>
</dbReference>
<dbReference type="GO" id="GO:0016020">
    <property type="term" value="C:membrane"/>
    <property type="evidence" value="ECO:0007669"/>
    <property type="project" value="UniProtKB-SubCell"/>
</dbReference>
<dbReference type="PANTHER" id="PTHR12947">
    <property type="entry name" value="AMSH-LIKE PROTEASE"/>
    <property type="match status" value="1"/>
</dbReference>
<sequence>MTTPRGAKLQRAKEEIAGGEKFQNLPRVQTQNKPNRSIVSYSYPKSSNVIEFLHRHTPQRKVHFTSFLTPTPASPARFPAAAAAAAAELAGEAALAEEWPAMGPPQQARGGGIDIEACARPIAVDHRIKLPYYFRIAGNLLRQAKIYRDENNLVDLYVILLRYSSLVCETIPKHRDYHTFKLREVDFFRLAPHNQSKLIEVLSELESLKPVVQRQITEHNRARGGAIESNSINGTIAVNNITKQHMTNPYTYQPFVGSNNGSFERPVPGGNHQMAPLMSAQPDRPTRKQLANLPFPKEETLARHSILGPNGLHGQWTGPVTAIKVQYPSNLDLIKSDVSSLFPSVLNQDGQNGPSTISTDSTQIENDDMKSVLSLDDGRWSKLAEECASVPSVSLEEELSQLSIKQPSPPPVLAELERRPIAPSEVADPTPGLAVSETGRYQNLHVPVKLMECFLRVAEANTKRSLETCGVLAGTLKKRTFYVTALIIPKQKSTSDSCEATNEDELFDVQDKGSLFTLGWIHTHPTQSCFLSSIDLHNHYSYQVMLPEAIAIVMAPTDTRRKHGIFHLSDPGGMGVIHDCPERGFHPHKAPLDGSPIYEHCSHVYMNPDVKFDVIDLR</sequence>
<keyword evidence="12" id="KW-0472">Membrane</keyword>
<dbReference type="Pfam" id="PF01398">
    <property type="entry name" value="JAB"/>
    <property type="match status" value="1"/>
</dbReference>
<evidence type="ECO:0000313" key="15">
    <source>
        <dbReference type="EnsemblPlants" id="ORUFI01G15720.1"/>
    </source>
</evidence>
<dbReference type="GO" id="GO:0006508">
    <property type="term" value="P:proteolysis"/>
    <property type="evidence" value="ECO:0007669"/>
    <property type="project" value="UniProtKB-KW"/>
</dbReference>
<feature type="compositionally biased region" description="Polar residues" evidence="13">
    <location>
        <begin position="346"/>
        <end position="364"/>
    </location>
</feature>
<dbReference type="Gene3D" id="1.20.58.80">
    <property type="entry name" value="Phosphotransferase system, lactose/cellobiose-type IIA subunit"/>
    <property type="match status" value="1"/>
</dbReference>
<dbReference type="SUPFAM" id="SSF102712">
    <property type="entry name" value="JAB1/MPN domain"/>
    <property type="match status" value="1"/>
</dbReference>
<comment type="subcellular location">
    <subcellularLocation>
        <location evidence="3">Cytoplasm</location>
    </subcellularLocation>
    <subcellularLocation>
        <location evidence="2">Membrane</location>
        <topology evidence="2">Peripheral membrane protein</topology>
    </subcellularLocation>
</comment>
<dbReference type="MEROPS" id="M67.A04"/>
<dbReference type="FunFam" id="3.40.140.10:FF:000024">
    <property type="entry name" value="AMSH-like ubiquitin thioesterase 3"/>
    <property type="match status" value="1"/>
</dbReference>
<dbReference type="AlphaFoldDB" id="A0A0E0MVT8"/>
<evidence type="ECO:0000256" key="7">
    <source>
        <dbReference type="ARBA" id="ARBA00022723"/>
    </source>
</evidence>
<evidence type="ECO:0000256" key="13">
    <source>
        <dbReference type="SAM" id="MobiDB-lite"/>
    </source>
</evidence>
<dbReference type="GO" id="GO:0005768">
    <property type="term" value="C:endosome"/>
    <property type="evidence" value="ECO:0007669"/>
    <property type="project" value="TreeGrafter"/>
</dbReference>
<dbReference type="Pfam" id="PF08969">
    <property type="entry name" value="USP8_dimer"/>
    <property type="match status" value="1"/>
</dbReference>
<dbReference type="InterPro" id="IPR000555">
    <property type="entry name" value="JAMM/MPN+_dom"/>
</dbReference>
<evidence type="ECO:0000256" key="2">
    <source>
        <dbReference type="ARBA" id="ARBA00004170"/>
    </source>
</evidence>
<dbReference type="GO" id="GO:0046872">
    <property type="term" value="F:metal ion binding"/>
    <property type="evidence" value="ECO:0007669"/>
    <property type="project" value="UniProtKB-KW"/>
</dbReference>
<dbReference type="Gene3D" id="3.40.140.10">
    <property type="entry name" value="Cytidine Deaminase, domain 2"/>
    <property type="match status" value="1"/>
</dbReference>
<evidence type="ECO:0000256" key="6">
    <source>
        <dbReference type="ARBA" id="ARBA00022670"/>
    </source>
</evidence>
<dbReference type="Proteomes" id="UP000008022">
    <property type="component" value="Unassembled WGS sequence"/>
</dbReference>
<keyword evidence="9" id="KW-0378">Hydrolase</keyword>
<keyword evidence="8" id="KW-0833">Ubl conjugation pathway</keyword>
<dbReference type="OMA" id="SKPAEEC"/>
<dbReference type="InterPro" id="IPR044098">
    <property type="entry name" value="STAMBP/STALP-like_MPN"/>
</dbReference>
<evidence type="ECO:0000313" key="16">
    <source>
        <dbReference type="Proteomes" id="UP000008022"/>
    </source>
</evidence>
<accession>A0A0E0MVT8</accession>
<keyword evidence="6" id="KW-0645">Protease</keyword>
<evidence type="ECO:0000256" key="9">
    <source>
        <dbReference type="ARBA" id="ARBA00022801"/>
    </source>
</evidence>
<evidence type="ECO:0000256" key="4">
    <source>
        <dbReference type="ARBA" id="ARBA00010981"/>
    </source>
</evidence>
<evidence type="ECO:0000256" key="11">
    <source>
        <dbReference type="ARBA" id="ARBA00023049"/>
    </source>
</evidence>
<dbReference type="HOGENOM" id="CLU_023304_5_1_1"/>
<feature type="region of interest" description="Disordered" evidence="13">
    <location>
        <begin position="1"/>
        <end position="28"/>
    </location>
</feature>
<dbReference type="FunFam" id="1.20.58.80:FF:000020">
    <property type="entry name" value="AMSH-like ubiquitin thioesterase 3"/>
    <property type="match status" value="1"/>
</dbReference>
<dbReference type="GO" id="GO:0061578">
    <property type="term" value="F:K63-linked deubiquitinase activity"/>
    <property type="evidence" value="ECO:0007669"/>
    <property type="project" value="InterPro"/>
</dbReference>
<evidence type="ECO:0000256" key="12">
    <source>
        <dbReference type="ARBA" id="ARBA00023136"/>
    </source>
</evidence>
<name>A0A0E0MVT8_ORYRU</name>
<dbReference type="PANTHER" id="PTHR12947:SF11">
    <property type="entry name" value="OS01G0338200 PROTEIN"/>
    <property type="match status" value="1"/>
</dbReference>
<reference evidence="16" key="1">
    <citation type="submission" date="2013-06" db="EMBL/GenBank/DDBJ databases">
        <authorList>
            <person name="Zhao Q."/>
        </authorList>
    </citation>
    <scope>NUCLEOTIDE SEQUENCE</scope>
    <source>
        <strain evidence="16">cv. W1943</strain>
    </source>
</reference>
<comment type="similarity">
    <text evidence="4">Belongs to the peptidase M67C family.</text>
</comment>
<feature type="domain" description="MPN" evidence="14">
    <location>
        <begin position="443"/>
        <end position="574"/>
    </location>
</feature>
<dbReference type="PROSITE" id="PS50249">
    <property type="entry name" value="MPN"/>
    <property type="match status" value="1"/>
</dbReference>
<dbReference type="GO" id="GO:0071108">
    <property type="term" value="P:protein K48-linked deubiquitination"/>
    <property type="evidence" value="ECO:0007669"/>
    <property type="project" value="TreeGrafter"/>
</dbReference>
<evidence type="ECO:0000256" key="3">
    <source>
        <dbReference type="ARBA" id="ARBA00004496"/>
    </source>
</evidence>
<keyword evidence="7" id="KW-0479">Metal-binding</keyword>